<dbReference type="InterPro" id="IPR011990">
    <property type="entry name" value="TPR-like_helical_dom_sf"/>
</dbReference>
<evidence type="ECO:0000256" key="2">
    <source>
        <dbReference type="ARBA" id="ARBA00022490"/>
    </source>
</evidence>
<dbReference type="EMBL" id="JBHUMD010000026">
    <property type="protein sequence ID" value="MFD2602741.1"/>
    <property type="molecule type" value="Genomic_DNA"/>
</dbReference>
<reference evidence="10" key="1">
    <citation type="journal article" date="2019" name="Int. J. Syst. Evol. Microbiol.">
        <title>The Global Catalogue of Microorganisms (GCM) 10K type strain sequencing project: providing services to taxonomists for standard genome sequencing and annotation.</title>
        <authorList>
            <consortium name="The Broad Institute Genomics Platform"/>
            <consortium name="The Broad Institute Genome Sequencing Center for Infectious Disease"/>
            <person name="Wu L."/>
            <person name="Ma J."/>
        </authorList>
    </citation>
    <scope>NUCLEOTIDE SEQUENCE [LARGE SCALE GENOMIC DNA]</scope>
    <source>
        <strain evidence="10">KCTC 42107</strain>
    </source>
</reference>
<evidence type="ECO:0000256" key="6">
    <source>
        <dbReference type="PROSITE-ProRule" id="PRU00339"/>
    </source>
</evidence>
<protein>
    <submittedName>
        <fullName evidence="9">Tetratricopeptide repeat protein</fullName>
    </submittedName>
</protein>
<dbReference type="SUPFAM" id="SSF46894">
    <property type="entry name" value="C-terminal effector domain of the bipartite response regulators"/>
    <property type="match status" value="1"/>
</dbReference>
<keyword evidence="3" id="KW-0677">Repeat</keyword>
<feature type="coiled-coil region" evidence="7">
    <location>
        <begin position="340"/>
        <end position="387"/>
    </location>
</feature>
<dbReference type="InterPro" id="IPR051476">
    <property type="entry name" value="Bac_ResReg_Asp_Phosphatase"/>
</dbReference>
<dbReference type="Gene3D" id="1.25.40.10">
    <property type="entry name" value="Tetratricopeptide repeat domain"/>
    <property type="match status" value="1"/>
</dbReference>
<dbReference type="RefSeq" id="WP_379821174.1">
    <property type="nucleotide sequence ID" value="NZ_JBHUMD010000026.1"/>
</dbReference>
<organism evidence="9 10">
    <name type="scientific">Flavobacterium suzhouense</name>
    <dbReference type="NCBI Taxonomy" id="1529638"/>
    <lineage>
        <taxon>Bacteria</taxon>
        <taxon>Pseudomonadati</taxon>
        <taxon>Bacteroidota</taxon>
        <taxon>Flavobacteriia</taxon>
        <taxon>Flavobacteriales</taxon>
        <taxon>Flavobacteriaceae</taxon>
        <taxon>Flavobacterium</taxon>
    </lineage>
</organism>
<evidence type="ECO:0000313" key="9">
    <source>
        <dbReference type="EMBL" id="MFD2602741.1"/>
    </source>
</evidence>
<evidence type="ECO:0000256" key="8">
    <source>
        <dbReference type="SAM" id="Phobius"/>
    </source>
</evidence>
<comment type="subcellular location">
    <subcellularLocation>
        <location evidence="1">Cytoplasm</location>
    </subcellularLocation>
</comment>
<evidence type="ECO:0000256" key="5">
    <source>
        <dbReference type="ARBA" id="ARBA00038253"/>
    </source>
</evidence>
<dbReference type="PROSITE" id="PS50005">
    <property type="entry name" value="TPR"/>
    <property type="match status" value="1"/>
</dbReference>
<evidence type="ECO:0000256" key="3">
    <source>
        <dbReference type="ARBA" id="ARBA00022737"/>
    </source>
</evidence>
<dbReference type="PANTHER" id="PTHR46630:SF1">
    <property type="entry name" value="TETRATRICOPEPTIDE REPEAT PROTEIN 29"/>
    <property type="match status" value="1"/>
</dbReference>
<sequence>MSNTKEVCDSLISKGVESFKKRDYIHSLEFFTEARSIANKYKWDRQLYDATFHIGNTYYEMFDYGEALNYFLESYTIALSKLDAKDEIASLNNIANLYTKEKIYDKALEYYTKAYELAKEKNIDARKGLPVMNIGYIYNKLEKPEKARYYLKESLKYLEEEYLLSAKILLIENDLLLGNSHIARKEAFELLNNPDYSNALNVDVFLWSLISKSYLSENNYEMASQFALKVLDKKPVIDIKKDTYQLLSDIFKKSGNLEKALSYKDSIIDTEKRLNDIKNGRLFENNRVKFEIQDYKEQLQQKEDKIVHERWILYCSITIILIIVLFLIIILRQKNIVAKRNQENSELNLLREKNNSLILEQKVLNSAKEQERLKNEIDTRNRKLSAKALHLSGRNELIEEILNYLSKRPKYSKDSTLASYVESLKHHIKTDNDWDDFISHFQEVNSGFLSRLKTAHPTLNISEIRFIAYMYMNLSYKEIAYLLNITSDACKKRKERLVSKMEIPKDLDLYEYIANL</sequence>
<dbReference type="Pfam" id="PF13424">
    <property type="entry name" value="TPR_12"/>
    <property type="match status" value="1"/>
</dbReference>
<gene>
    <name evidence="9" type="ORF">ACFSR3_11790</name>
</gene>
<accession>A0ABW5NVJ6</accession>
<evidence type="ECO:0000256" key="7">
    <source>
        <dbReference type="SAM" id="Coils"/>
    </source>
</evidence>
<dbReference type="SMART" id="SM00028">
    <property type="entry name" value="TPR"/>
    <property type="match status" value="5"/>
</dbReference>
<proteinExistence type="inferred from homology"/>
<evidence type="ECO:0000256" key="4">
    <source>
        <dbReference type="ARBA" id="ARBA00022803"/>
    </source>
</evidence>
<dbReference type="SUPFAM" id="SSF48452">
    <property type="entry name" value="TPR-like"/>
    <property type="match status" value="1"/>
</dbReference>
<dbReference type="InterPro" id="IPR016032">
    <property type="entry name" value="Sig_transdc_resp-reg_C-effctor"/>
</dbReference>
<evidence type="ECO:0000313" key="10">
    <source>
        <dbReference type="Proteomes" id="UP001597480"/>
    </source>
</evidence>
<name>A0ABW5NVJ6_9FLAO</name>
<keyword evidence="8" id="KW-0472">Membrane</keyword>
<feature type="transmembrane region" description="Helical" evidence="8">
    <location>
        <begin position="311"/>
        <end position="331"/>
    </location>
</feature>
<dbReference type="PANTHER" id="PTHR46630">
    <property type="entry name" value="TETRATRICOPEPTIDE REPEAT PROTEIN 29"/>
    <property type="match status" value="1"/>
</dbReference>
<dbReference type="InterPro" id="IPR019734">
    <property type="entry name" value="TPR_rpt"/>
</dbReference>
<evidence type="ECO:0000256" key="1">
    <source>
        <dbReference type="ARBA" id="ARBA00004496"/>
    </source>
</evidence>
<comment type="caution">
    <text evidence="9">The sequence shown here is derived from an EMBL/GenBank/DDBJ whole genome shotgun (WGS) entry which is preliminary data.</text>
</comment>
<feature type="repeat" description="TPR" evidence="6">
    <location>
        <begin position="88"/>
        <end position="121"/>
    </location>
</feature>
<dbReference type="Proteomes" id="UP001597480">
    <property type="component" value="Unassembled WGS sequence"/>
</dbReference>
<keyword evidence="7" id="KW-0175">Coiled coil</keyword>
<keyword evidence="10" id="KW-1185">Reference proteome</keyword>
<keyword evidence="2" id="KW-0963">Cytoplasm</keyword>
<keyword evidence="8" id="KW-0812">Transmembrane</keyword>
<keyword evidence="4 6" id="KW-0802">TPR repeat</keyword>
<keyword evidence="8" id="KW-1133">Transmembrane helix</keyword>
<comment type="similarity">
    <text evidence="5">Belongs to the Rap family.</text>
</comment>